<keyword evidence="1" id="KW-0732">Signal</keyword>
<dbReference type="EMBL" id="CM026425">
    <property type="protein sequence ID" value="KAG0575798.1"/>
    <property type="molecule type" value="Genomic_DNA"/>
</dbReference>
<proteinExistence type="predicted"/>
<name>A0A8T0HZR6_CERPU</name>
<comment type="caution">
    <text evidence="2">The sequence shown here is derived from an EMBL/GenBank/DDBJ whole genome shotgun (WGS) entry which is preliminary data.</text>
</comment>
<sequence length="50" mass="5774">MWTLVWFGVRCSILSPSSSFSFSLQHKGNTTECELCQLRDVKMWCNLCTV</sequence>
<organism evidence="2 3">
    <name type="scientific">Ceratodon purpureus</name>
    <name type="common">Fire moss</name>
    <name type="synonym">Dicranum purpureum</name>
    <dbReference type="NCBI Taxonomy" id="3225"/>
    <lineage>
        <taxon>Eukaryota</taxon>
        <taxon>Viridiplantae</taxon>
        <taxon>Streptophyta</taxon>
        <taxon>Embryophyta</taxon>
        <taxon>Bryophyta</taxon>
        <taxon>Bryophytina</taxon>
        <taxon>Bryopsida</taxon>
        <taxon>Dicranidae</taxon>
        <taxon>Pseudoditrichales</taxon>
        <taxon>Ditrichaceae</taxon>
        <taxon>Ceratodon</taxon>
    </lineage>
</organism>
<dbReference type="AlphaFoldDB" id="A0A8T0HZR6"/>
<evidence type="ECO:0000313" key="2">
    <source>
        <dbReference type="EMBL" id="KAG0575798.1"/>
    </source>
</evidence>
<feature type="chain" id="PRO_5035762653" evidence="1">
    <location>
        <begin position="20"/>
        <end position="50"/>
    </location>
</feature>
<evidence type="ECO:0000313" key="3">
    <source>
        <dbReference type="Proteomes" id="UP000822688"/>
    </source>
</evidence>
<gene>
    <name evidence="2" type="ORF">KC19_5G031600</name>
</gene>
<evidence type="ECO:0000256" key="1">
    <source>
        <dbReference type="SAM" id="SignalP"/>
    </source>
</evidence>
<accession>A0A8T0HZR6</accession>
<protein>
    <submittedName>
        <fullName evidence="2">Uncharacterized protein</fullName>
    </submittedName>
</protein>
<feature type="signal peptide" evidence="1">
    <location>
        <begin position="1"/>
        <end position="19"/>
    </location>
</feature>
<reference evidence="2" key="1">
    <citation type="submission" date="2020-06" db="EMBL/GenBank/DDBJ databases">
        <title>WGS assembly of Ceratodon purpureus strain R40.</title>
        <authorList>
            <person name="Carey S.B."/>
            <person name="Jenkins J."/>
            <person name="Shu S."/>
            <person name="Lovell J.T."/>
            <person name="Sreedasyam A."/>
            <person name="Maumus F."/>
            <person name="Tiley G.P."/>
            <person name="Fernandez-Pozo N."/>
            <person name="Barry K."/>
            <person name="Chen C."/>
            <person name="Wang M."/>
            <person name="Lipzen A."/>
            <person name="Daum C."/>
            <person name="Saski C.A."/>
            <person name="Payton A.C."/>
            <person name="Mcbreen J.C."/>
            <person name="Conrad R.E."/>
            <person name="Kollar L.M."/>
            <person name="Olsson S."/>
            <person name="Huttunen S."/>
            <person name="Landis J.B."/>
            <person name="Wickett N.J."/>
            <person name="Johnson M.G."/>
            <person name="Rensing S.A."/>
            <person name="Grimwood J."/>
            <person name="Schmutz J."/>
            <person name="Mcdaniel S.F."/>
        </authorList>
    </citation>
    <scope>NUCLEOTIDE SEQUENCE</scope>
    <source>
        <strain evidence="2">R40</strain>
    </source>
</reference>
<dbReference type="Proteomes" id="UP000822688">
    <property type="component" value="Chromosome 5"/>
</dbReference>
<keyword evidence="3" id="KW-1185">Reference proteome</keyword>